<organism evidence="1 2">
    <name type="scientific">Stylosanthes scabra</name>
    <dbReference type="NCBI Taxonomy" id="79078"/>
    <lineage>
        <taxon>Eukaryota</taxon>
        <taxon>Viridiplantae</taxon>
        <taxon>Streptophyta</taxon>
        <taxon>Embryophyta</taxon>
        <taxon>Tracheophyta</taxon>
        <taxon>Spermatophyta</taxon>
        <taxon>Magnoliopsida</taxon>
        <taxon>eudicotyledons</taxon>
        <taxon>Gunneridae</taxon>
        <taxon>Pentapetalae</taxon>
        <taxon>rosids</taxon>
        <taxon>fabids</taxon>
        <taxon>Fabales</taxon>
        <taxon>Fabaceae</taxon>
        <taxon>Papilionoideae</taxon>
        <taxon>50 kb inversion clade</taxon>
        <taxon>dalbergioids sensu lato</taxon>
        <taxon>Dalbergieae</taxon>
        <taxon>Pterocarpus clade</taxon>
        <taxon>Stylosanthes</taxon>
    </lineage>
</organism>
<gene>
    <name evidence="1" type="ORF">PIB30_066410</name>
</gene>
<dbReference type="Proteomes" id="UP001341840">
    <property type="component" value="Unassembled WGS sequence"/>
</dbReference>
<reference evidence="1 2" key="1">
    <citation type="journal article" date="2023" name="Plants (Basel)">
        <title>Bridging the Gap: Combining Genomics and Transcriptomics Approaches to Understand Stylosanthes scabra, an Orphan Legume from the Brazilian Caatinga.</title>
        <authorList>
            <person name="Ferreira-Neto J.R.C."/>
            <person name="da Silva M.D."/>
            <person name="Binneck E."/>
            <person name="de Melo N.F."/>
            <person name="da Silva R.H."/>
            <person name="de Melo A.L.T.M."/>
            <person name="Pandolfi V."/>
            <person name="Bustamante F.O."/>
            <person name="Brasileiro-Vidal A.C."/>
            <person name="Benko-Iseppon A.M."/>
        </authorList>
    </citation>
    <scope>NUCLEOTIDE SEQUENCE [LARGE SCALE GENOMIC DNA]</scope>
    <source>
        <tissue evidence="1">Leaves</tissue>
    </source>
</reference>
<evidence type="ECO:0000313" key="1">
    <source>
        <dbReference type="EMBL" id="MED6125192.1"/>
    </source>
</evidence>
<evidence type="ECO:0000313" key="2">
    <source>
        <dbReference type="Proteomes" id="UP001341840"/>
    </source>
</evidence>
<accession>A0ABU6RMC1</accession>
<protein>
    <submittedName>
        <fullName evidence="1">Uncharacterized protein</fullName>
    </submittedName>
</protein>
<feature type="non-terminal residue" evidence="1">
    <location>
        <position position="54"/>
    </location>
</feature>
<sequence length="54" mass="6455">MKHRFVFFVATGTSRRYGREPTIKLLKHQESIMNSFPHKEFNLVRDLKLPQNIP</sequence>
<dbReference type="EMBL" id="JASCZI010030885">
    <property type="protein sequence ID" value="MED6125192.1"/>
    <property type="molecule type" value="Genomic_DNA"/>
</dbReference>
<comment type="caution">
    <text evidence="1">The sequence shown here is derived from an EMBL/GenBank/DDBJ whole genome shotgun (WGS) entry which is preliminary data.</text>
</comment>
<keyword evidence="2" id="KW-1185">Reference proteome</keyword>
<name>A0ABU6RMC1_9FABA</name>
<proteinExistence type="predicted"/>